<feature type="transmembrane region" description="Helical" evidence="7">
    <location>
        <begin position="217"/>
        <end position="236"/>
    </location>
</feature>
<comment type="similarity">
    <text evidence="2">Belongs to the GSP F family.</text>
</comment>
<keyword evidence="6 7" id="KW-0472">Membrane</keyword>
<keyword evidence="5 7" id="KW-1133">Transmembrane helix</keyword>
<accession>A0A944H8U0</accession>
<dbReference type="InterPro" id="IPR042094">
    <property type="entry name" value="T2SS_GspF_sf"/>
</dbReference>
<dbReference type="Proteomes" id="UP000694660">
    <property type="component" value="Unassembled WGS sequence"/>
</dbReference>
<name>A0A944H8U0_DENI1</name>
<evidence type="ECO:0000313" key="10">
    <source>
        <dbReference type="Proteomes" id="UP000694660"/>
    </source>
</evidence>
<evidence type="ECO:0000256" key="6">
    <source>
        <dbReference type="ARBA" id="ARBA00023136"/>
    </source>
</evidence>
<organism evidence="9 10">
    <name type="scientific">Denitromonas iodatirespirans</name>
    <dbReference type="NCBI Taxonomy" id="2795389"/>
    <lineage>
        <taxon>Bacteria</taxon>
        <taxon>Pseudomonadati</taxon>
        <taxon>Pseudomonadota</taxon>
        <taxon>Betaproteobacteria</taxon>
        <taxon>Rhodocyclales</taxon>
        <taxon>Zoogloeaceae</taxon>
        <taxon>Denitromonas</taxon>
    </lineage>
</organism>
<evidence type="ECO:0000313" key="9">
    <source>
        <dbReference type="EMBL" id="MBT0962678.1"/>
    </source>
</evidence>
<keyword evidence="10" id="KW-1185">Reference proteome</keyword>
<dbReference type="PANTHER" id="PTHR30012">
    <property type="entry name" value="GENERAL SECRETION PATHWAY PROTEIN"/>
    <property type="match status" value="1"/>
</dbReference>
<keyword evidence="3" id="KW-1003">Cell membrane</keyword>
<comment type="caution">
    <text evidence="9">The sequence shown here is derived from an EMBL/GenBank/DDBJ whole genome shotgun (WGS) entry which is preliminary data.</text>
</comment>
<feature type="transmembrane region" description="Helical" evidence="7">
    <location>
        <begin position="264"/>
        <end position="286"/>
    </location>
</feature>
<sequence>MVMFAYKAVSPDGRQVRGEMDAANEVDLEMRLKRMDLDFINGRALKGARAWHNARIPRRELINFCFHLEQLTRAGVPILEGLSDLRDSTEHARFREVVAGLVESIEGGRNLSEAAEDYPQVFDPVFCALLRAGETSGQLPRVLREIMESIKREDELAAFGRRVVIYPIIVTCIILAALAVALLFLVPQLGSLFRLAGQQLPLQTRLLIGASELLADWWWLLLLLVAAAVTTARLMILGSPSARRSWDGLMLAVPLIGPIRGKIILARFAGLFAMMYGAGIPIVTALQSAETVAGNTLVADALSRVRERIAEGHSVSGAFAATPLFPPLVVRMLRVGENTGALDAALANVHYFYDRDVREAVERLQAIIEPLLMIILGAILLGIMMAVLGPVYDIITRLPI</sequence>
<evidence type="ECO:0000259" key="8">
    <source>
        <dbReference type="Pfam" id="PF00482"/>
    </source>
</evidence>
<evidence type="ECO:0000256" key="4">
    <source>
        <dbReference type="ARBA" id="ARBA00022692"/>
    </source>
</evidence>
<protein>
    <submittedName>
        <fullName evidence="9">Type II secretion system F family protein</fullName>
    </submittedName>
</protein>
<proteinExistence type="inferred from homology"/>
<evidence type="ECO:0000256" key="3">
    <source>
        <dbReference type="ARBA" id="ARBA00022475"/>
    </source>
</evidence>
<evidence type="ECO:0000256" key="7">
    <source>
        <dbReference type="SAM" id="Phobius"/>
    </source>
</evidence>
<dbReference type="GO" id="GO:0005886">
    <property type="term" value="C:plasma membrane"/>
    <property type="evidence" value="ECO:0007669"/>
    <property type="project" value="UniProtKB-SubCell"/>
</dbReference>
<feature type="transmembrane region" description="Helical" evidence="7">
    <location>
        <begin position="371"/>
        <end position="395"/>
    </location>
</feature>
<evidence type="ECO:0000256" key="5">
    <source>
        <dbReference type="ARBA" id="ARBA00022989"/>
    </source>
</evidence>
<keyword evidence="4 7" id="KW-0812">Transmembrane</keyword>
<dbReference type="InterPro" id="IPR003004">
    <property type="entry name" value="GspF/PilC"/>
</dbReference>
<dbReference type="PANTHER" id="PTHR30012:SF0">
    <property type="entry name" value="TYPE II SECRETION SYSTEM PROTEIN F-RELATED"/>
    <property type="match status" value="1"/>
</dbReference>
<dbReference type="EMBL" id="JAEKFT010000019">
    <property type="protein sequence ID" value="MBT0962678.1"/>
    <property type="molecule type" value="Genomic_DNA"/>
</dbReference>
<dbReference type="Pfam" id="PF00482">
    <property type="entry name" value="T2SSF"/>
    <property type="match status" value="2"/>
</dbReference>
<feature type="domain" description="Type II secretion system protein GspF" evidence="8">
    <location>
        <begin position="66"/>
        <end position="187"/>
    </location>
</feature>
<evidence type="ECO:0000256" key="2">
    <source>
        <dbReference type="ARBA" id="ARBA00005745"/>
    </source>
</evidence>
<dbReference type="AlphaFoldDB" id="A0A944H8U0"/>
<dbReference type="Gene3D" id="1.20.81.30">
    <property type="entry name" value="Type II secretion system (T2SS), domain F"/>
    <property type="match status" value="2"/>
</dbReference>
<feature type="domain" description="Type II secretion system protein GspF" evidence="8">
    <location>
        <begin position="268"/>
        <end position="390"/>
    </location>
</feature>
<evidence type="ECO:0000256" key="1">
    <source>
        <dbReference type="ARBA" id="ARBA00004651"/>
    </source>
</evidence>
<comment type="subcellular location">
    <subcellularLocation>
        <location evidence="1">Cell membrane</location>
        <topology evidence="1">Multi-pass membrane protein</topology>
    </subcellularLocation>
</comment>
<dbReference type="PRINTS" id="PR00812">
    <property type="entry name" value="BCTERIALGSPF"/>
</dbReference>
<reference evidence="10" key="1">
    <citation type="journal article" date="2022" name="ISME J.">
        <title>Genetic and phylogenetic analysis of dissimilatory iodate-reducing bacteria identifies potential niches across the world's oceans.</title>
        <authorList>
            <person name="Reyes-Umana V."/>
            <person name="Henning Z."/>
            <person name="Lee K."/>
            <person name="Barnum T.P."/>
            <person name="Coates J.D."/>
        </authorList>
    </citation>
    <scope>NUCLEOTIDE SEQUENCE [LARGE SCALE GENOMIC DNA]</scope>
    <source>
        <strain evidence="10">IR12</strain>
    </source>
</reference>
<feature type="transmembrane region" description="Helical" evidence="7">
    <location>
        <begin position="163"/>
        <end position="186"/>
    </location>
</feature>
<gene>
    <name evidence="9" type="ORF">I8J34_15965</name>
</gene>
<dbReference type="InterPro" id="IPR018076">
    <property type="entry name" value="T2SS_GspF_dom"/>
</dbReference>